<dbReference type="GeneID" id="106170855"/>
<name>A0A1S3J7L9_LINAN</name>
<dbReference type="InterPro" id="IPR036249">
    <property type="entry name" value="Thioredoxin-like_sf"/>
</dbReference>
<keyword evidence="5" id="KW-1185">Reference proteome</keyword>
<feature type="compositionally biased region" description="Basic and acidic residues" evidence="1">
    <location>
        <begin position="788"/>
        <end position="805"/>
    </location>
</feature>
<feature type="domain" description="TXNDC16 second thioredoxin-like" evidence="4">
    <location>
        <begin position="133"/>
        <end position="247"/>
    </location>
</feature>
<dbReference type="Pfam" id="PF24508">
    <property type="entry name" value="TXNDC16_N"/>
    <property type="match status" value="1"/>
</dbReference>
<dbReference type="InterPro" id="IPR040090">
    <property type="entry name" value="TXNDC16"/>
</dbReference>
<dbReference type="PANTHER" id="PTHR22699">
    <property type="entry name" value="THIOREDOXIN DOMAIN-CONTAINING PROTEIN 16"/>
    <property type="match status" value="1"/>
</dbReference>
<sequence length="873" mass="98875">MARLTVSCLLLVVLYFFSTCQAQELIAKELDEASYNNFIKSSTVTAVYFFKKDFPGLSKFLKEYERSARMLAVFNIKLAKVSCQQYAVQPYCSKKNSERSVYTFRDGTEFMDLELDTMFDVDSIIGNLLQLALLEEVPIISTESELGELQKRHQGQNDIVFAWLKSVGSYEHRIFMWVAFVYHTKGIKFALTTDKKVVSKMIDGDTNKKALMWVFRCKQATTGKCDSNQYEGKMDLASVIKYSKTLYLPLVHPLVDSTTPYDNEMKGIVYVMHSGQIEKVYVDSVAMKLALTFEGVAGVVTVDVDKVGKGVLQSRGLQPPSEIPNIAVQMLEPQKKDVSYMNDEFSEGNALAFVTKFMQDFLEETTSGSEEDTQEEMEMEYEEEVEGEDTQDDAVEESVFRLKLAEEIINTTFIPTLTDKTFPTTIQEKDLVAVLFYFKMDAESMAFLRSFADASLDVYTNSADSPLASIECWDWTDVCGKQNITQYPVLRIYRKNMEPVEYKGMWDGDTVIKTVKMYQKPVPVTLESDEKLSQFIASNLPEQTDNIYNTSVLALFNDASRKETETFNKVAEKLRAEAVFGLAVDLETSKKYLQENFKAKSPAIVVLKTADPFQPHVMYRGSLTNEQELSAFVKQARLPVFPELTPMTLPSYYSKGLPFVILFGEDFKADGVHATLGHVAASGEVPQMQFAWMDVYDDISLGTVLLKKYVNNPTFPAVVVVNHKEGKVHVYSKTDTSREAIMKWLQDVQNGNSEATVSLPKGDWKPLKPGHDFLPLVYPDGGDSAPRPVDDDKREEWLGTGHGEERDDNDNMAATHDSITDSNSDKEDEVADVLELKDKSRIYHHHHHHHHSENKQQKPQDGKSTMEHIHTEL</sequence>
<dbReference type="InterPro" id="IPR057639">
    <property type="entry name" value="TXNDC16_N"/>
</dbReference>
<dbReference type="AlphaFoldDB" id="A0A1S3J7L9"/>
<dbReference type="InParanoid" id="A0A1S3J7L9"/>
<keyword evidence="2" id="KW-0732">Signal</keyword>
<reference evidence="6" key="1">
    <citation type="submission" date="2025-08" db="UniProtKB">
        <authorList>
            <consortium name="RefSeq"/>
        </authorList>
    </citation>
    <scope>IDENTIFICATION</scope>
    <source>
        <tissue evidence="6">Gonads</tissue>
    </source>
</reference>
<dbReference type="Pfam" id="PF13848">
    <property type="entry name" value="Thioredoxin_6"/>
    <property type="match status" value="1"/>
</dbReference>
<evidence type="ECO:0000256" key="1">
    <source>
        <dbReference type="SAM" id="MobiDB-lite"/>
    </source>
</evidence>
<dbReference type="RefSeq" id="XP_013406303.1">
    <property type="nucleotide sequence ID" value="XM_013550849.2"/>
</dbReference>
<feature type="compositionally biased region" description="Basic residues" evidence="1">
    <location>
        <begin position="842"/>
        <end position="852"/>
    </location>
</feature>
<dbReference type="Proteomes" id="UP000085678">
    <property type="component" value="Unplaced"/>
</dbReference>
<evidence type="ECO:0000259" key="3">
    <source>
        <dbReference type="Pfam" id="PF24508"/>
    </source>
</evidence>
<feature type="signal peptide" evidence="2">
    <location>
        <begin position="1"/>
        <end position="22"/>
    </location>
</feature>
<dbReference type="KEGG" id="lak:106170855"/>
<dbReference type="Gene3D" id="3.40.30.10">
    <property type="entry name" value="Glutaredoxin"/>
    <property type="match status" value="3"/>
</dbReference>
<feature type="region of interest" description="Disordered" evidence="1">
    <location>
        <begin position="777"/>
        <end position="873"/>
    </location>
</feature>
<gene>
    <name evidence="6" type="primary">LOC106170855</name>
</gene>
<evidence type="ECO:0000313" key="5">
    <source>
        <dbReference type="Proteomes" id="UP000085678"/>
    </source>
</evidence>
<feature type="domain" description="TXNDC16 N-terminal" evidence="3">
    <location>
        <begin position="28"/>
        <end position="129"/>
    </location>
</feature>
<organism evidence="5 6">
    <name type="scientific">Lingula anatina</name>
    <name type="common">Brachiopod</name>
    <name type="synonym">Lingula unguis</name>
    <dbReference type="NCBI Taxonomy" id="7574"/>
    <lineage>
        <taxon>Eukaryota</taxon>
        <taxon>Metazoa</taxon>
        <taxon>Spiralia</taxon>
        <taxon>Lophotrochozoa</taxon>
        <taxon>Brachiopoda</taxon>
        <taxon>Linguliformea</taxon>
        <taxon>Lingulata</taxon>
        <taxon>Lingulida</taxon>
        <taxon>Linguloidea</taxon>
        <taxon>Lingulidae</taxon>
        <taxon>Lingula</taxon>
    </lineage>
</organism>
<evidence type="ECO:0000313" key="6">
    <source>
        <dbReference type="RefSeq" id="XP_013406303.1"/>
    </source>
</evidence>
<dbReference type="CDD" id="cd02981">
    <property type="entry name" value="PDI_b_family"/>
    <property type="match status" value="1"/>
</dbReference>
<protein>
    <submittedName>
        <fullName evidence="6">Thioredoxin domain-containing protein 16-like</fullName>
    </submittedName>
</protein>
<evidence type="ECO:0000259" key="4">
    <source>
        <dbReference type="Pfam" id="PF24509"/>
    </source>
</evidence>
<feature type="compositionally biased region" description="Basic and acidic residues" evidence="1">
    <location>
        <begin position="853"/>
        <end position="873"/>
    </location>
</feature>
<dbReference type="SUPFAM" id="SSF52833">
    <property type="entry name" value="Thioredoxin-like"/>
    <property type="match status" value="3"/>
</dbReference>
<accession>A0A1S3J7L9</accession>
<feature type="chain" id="PRO_5010219095" evidence="2">
    <location>
        <begin position="23"/>
        <end position="873"/>
    </location>
</feature>
<evidence type="ECO:0000256" key="2">
    <source>
        <dbReference type="SAM" id="SignalP"/>
    </source>
</evidence>
<proteinExistence type="predicted"/>
<dbReference type="PANTHER" id="PTHR22699:SF1">
    <property type="entry name" value="THIOREDOXIN DOMAIN-CONTAINING PROTEIN 16"/>
    <property type="match status" value="1"/>
</dbReference>
<dbReference type="OrthoDB" id="427280at2759"/>
<dbReference type="InterPro" id="IPR057642">
    <property type="entry name" value="TXNDC16_2nd"/>
</dbReference>
<dbReference type="Pfam" id="PF24509">
    <property type="entry name" value="TXNDC16_2nd"/>
    <property type="match status" value="1"/>
</dbReference>
<dbReference type="CDD" id="cd02961">
    <property type="entry name" value="PDI_a_family"/>
    <property type="match status" value="1"/>
</dbReference>
<dbReference type="STRING" id="7574.A0A1S3J7L9"/>